<protein>
    <submittedName>
        <fullName evidence="1">Arginine deiminase</fullName>
    </submittedName>
</protein>
<sequence length="50" mass="5701">MQVHVRSEIDELKSVIVHTPGRELEMMTPDAADELLYDDILNLEAARAQH</sequence>
<accession>A0A7V5PMG0</accession>
<feature type="non-terminal residue" evidence="1">
    <location>
        <position position="50"/>
    </location>
</feature>
<comment type="caution">
    <text evidence="1">The sequence shown here is derived from an EMBL/GenBank/DDBJ whole genome shotgun (WGS) entry which is preliminary data.</text>
</comment>
<name>A0A7V5PMG0_CALAY</name>
<dbReference type="EMBL" id="DROD01000087">
    <property type="protein sequence ID" value="HHJ51787.1"/>
    <property type="molecule type" value="Genomic_DNA"/>
</dbReference>
<dbReference type="SUPFAM" id="SSF55909">
    <property type="entry name" value="Pentein"/>
    <property type="match status" value="1"/>
</dbReference>
<proteinExistence type="predicted"/>
<organism evidence="1">
    <name type="scientific">Caldithrix abyssi</name>
    <dbReference type="NCBI Taxonomy" id="187145"/>
    <lineage>
        <taxon>Bacteria</taxon>
        <taxon>Pseudomonadati</taxon>
        <taxon>Calditrichota</taxon>
        <taxon>Calditrichia</taxon>
        <taxon>Calditrichales</taxon>
        <taxon>Calditrichaceae</taxon>
        <taxon>Caldithrix</taxon>
    </lineage>
</organism>
<evidence type="ECO:0000313" key="1">
    <source>
        <dbReference type="EMBL" id="HHJ51787.1"/>
    </source>
</evidence>
<dbReference type="Proteomes" id="UP000886124">
    <property type="component" value="Unassembled WGS sequence"/>
</dbReference>
<dbReference type="Gene3D" id="3.75.10.10">
    <property type="entry name" value="L-arginine/glycine Amidinotransferase, Chain A"/>
    <property type="match status" value="1"/>
</dbReference>
<dbReference type="AlphaFoldDB" id="A0A7V5PMG0"/>
<reference evidence="1" key="1">
    <citation type="journal article" date="2020" name="mSystems">
        <title>Genome- and Community-Level Interaction Insights into Carbon Utilization and Element Cycling Functions of Hydrothermarchaeota in Hydrothermal Sediment.</title>
        <authorList>
            <person name="Zhou Z."/>
            <person name="Liu Y."/>
            <person name="Xu W."/>
            <person name="Pan J."/>
            <person name="Luo Z.H."/>
            <person name="Li M."/>
        </authorList>
    </citation>
    <scope>NUCLEOTIDE SEQUENCE [LARGE SCALE GENOMIC DNA]</scope>
    <source>
        <strain evidence="1">HyVt-527</strain>
    </source>
</reference>
<gene>
    <name evidence="1" type="ORF">ENJ89_01215</name>
</gene>